<dbReference type="NCBIfam" id="TIGR02868">
    <property type="entry name" value="CydC"/>
    <property type="match status" value="1"/>
</dbReference>
<accession>A0ABM9D935</accession>
<keyword evidence="4 10" id="KW-0067">ATP-binding</keyword>
<dbReference type="InterPro" id="IPR027417">
    <property type="entry name" value="P-loop_NTPase"/>
</dbReference>
<dbReference type="GO" id="GO:0005524">
    <property type="term" value="F:ATP binding"/>
    <property type="evidence" value="ECO:0007669"/>
    <property type="project" value="UniProtKB-KW"/>
</dbReference>
<dbReference type="InterPro" id="IPR003593">
    <property type="entry name" value="AAA+_ATPase"/>
</dbReference>
<sequence>MKSLLRFLRLSRGQWFWMICGILLGMLVMSANALLMALSGWFIASMAVAGASGTAFNFFFPSAGIRFLAIVRTVGRYAERLVTHGATFRILASLRVWLFNRLAPLAPAALERHAGGDVAGRLRADVDALENLYLRILAPLVTGWFTLAGGLLFLAWFSPPAALALLPFLVGAGVLLPLVLRSRSEGPGREAVHHAAELRSRVTEGLQGIEELILLGAVERQAATVEELSARLVASQERLGRIGSFSNGGMQACAGAAGAAVLLAAGVQVAAGEIPGPWLAMLLLCAAALFEAVSQLPAALHLLPGALAAANRIFELADAPLPVADAAGPAPIPRDASVVFRQVSASYLPEQPVLQDLRLTVPAGGSVVFTGPSGSGKSLLFDLLLRFRDYDGSILLGEVELRDLPKDALRTMITALPQRPHLLNGTIRDNLTLDGSELPEEALEQVLVDSGLHSWIASLPQGLDTPVGINGSAVSGGEARRIALARTLLKKAPIVLLDEPTEGLDAATEQEVVTCLQRRFRHSAETTLLVISHRPACLALGDTVVRLGRPSSPP</sequence>
<name>A0ABM9D935_9BACT</name>
<dbReference type="PROSITE" id="PS00211">
    <property type="entry name" value="ABC_TRANSPORTER_1"/>
    <property type="match status" value="1"/>
</dbReference>
<dbReference type="Gene3D" id="1.20.1560.10">
    <property type="entry name" value="ABC transporter type 1, transmembrane domain"/>
    <property type="match status" value="1"/>
</dbReference>
<dbReference type="SMART" id="SM00382">
    <property type="entry name" value="AAA"/>
    <property type="match status" value="1"/>
</dbReference>
<feature type="transmembrane region" description="Helical" evidence="7">
    <location>
        <begin position="15"/>
        <end position="35"/>
    </location>
</feature>
<comment type="subcellular location">
    <subcellularLocation>
        <location evidence="1">Cell membrane</location>
        <topology evidence="1">Multi-pass membrane protein</topology>
    </subcellularLocation>
</comment>
<evidence type="ECO:0000259" key="9">
    <source>
        <dbReference type="PROSITE" id="PS50929"/>
    </source>
</evidence>
<feature type="transmembrane region" description="Helical" evidence="7">
    <location>
        <begin position="41"/>
        <end position="60"/>
    </location>
</feature>
<proteinExistence type="predicted"/>
<evidence type="ECO:0000256" key="6">
    <source>
        <dbReference type="ARBA" id="ARBA00023136"/>
    </source>
</evidence>
<dbReference type="InterPro" id="IPR003439">
    <property type="entry name" value="ABC_transporter-like_ATP-bd"/>
</dbReference>
<evidence type="ECO:0000256" key="5">
    <source>
        <dbReference type="ARBA" id="ARBA00022989"/>
    </source>
</evidence>
<keyword evidence="3" id="KW-0547">Nucleotide-binding</keyword>
<keyword evidence="5 7" id="KW-1133">Transmembrane helix</keyword>
<gene>
    <name evidence="10" type="ORF">GEAMG1_1905</name>
</gene>
<evidence type="ECO:0000256" key="3">
    <source>
        <dbReference type="ARBA" id="ARBA00022741"/>
    </source>
</evidence>
<dbReference type="CDD" id="cd18585">
    <property type="entry name" value="ABC_6TM_CydC"/>
    <property type="match status" value="1"/>
</dbReference>
<dbReference type="PANTHER" id="PTHR43394:SF1">
    <property type="entry name" value="ATP-BINDING CASSETTE SUB-FAMILY B MEMBER 10, MITOCHONDRIAL"/>
    <property type="match status" value="1"/>
</dbReference>
<evidence type="ECO:0000256" key="1">
    <source>
        <dbReference type="ARBA" id="ARBA00004651"/>
    </source>
</evidence>
<evidence type="ECO:0000313" key="10">
    <source>
        <dbReference type="EMBL" id="CAH2031737.1"/>
    </source>
</evidence>
<keyword evidence="11" id="KW-1185">Reference proteome</keyword>
<keyword evidence="2 7" id="KW-0812">Transmembrane</keyword>
<dbReference type="Gene3D" id="3.40.50.300">
    <property type="entry name" value="P-loop containing nucleotide triphosphate hydrolases"/>
    <property type="match status" value="1"/>
</dbReference>
<dbReference type="SUPFAM" id="SSF52540">
    <property type="entry name" value="P-loop containing nucleoside triphosphate hydrolases"/>
    <property type="match status" value="1"/>
</dbReference>
<feature type="transmembrane region" description="Helical" evidence="7">
    <location>
        <begin position="248"/>
        <end position="271"/>
    </location>
</feature>
<dbReference type="InterPro" id="IPR017871">
    <property type="entry name" value="ABC_transporter-like_CS"/>
</dbReference>
<dbReference type="RefSeq" id="WP_305732540.1">
    <property type="nucleotide sequence ID" value="NZ_OW150024.1"/>
</dbReference>
<dbReference type="Pfam" id="PF00005">
    <property type="entry name" value="ABC_tran"/>
    <property type="match status" value="1"/>
</dbReference>
<feature type="domain" description="ABC transmembrane type-1" evidence="9">
    <location>
        <begin position="23"/>
        <end position="305"/>
    </location>
</feature>
<dbReference type="InterPro" id="IPR036640">
    <property type="entry name" value="ABC1_TM_sf"/>
</dbReference>
<organism evidence="10 11">
    <name type="scientific">Trichlorobacter ammonificans</name>
    <dbReference type="NCBI Taxonomy" id="2916410"/>
    <lineage>
        <taxon>Bacteria</taxon>
        <taxon>Pseudomonadati</taxon>
        <taxon>Thermodesulfobacteriota</taxon>
        <taxon>Desulfuromonadia</taxon>
        <taxon>Geobacterales</taxon>
        <taxon>Geobacteraceae</taxon>
        <taxon>Trichlorobacter</taxon>
    </lineage>
</organism>
<dbReference type="Proteomes" id="UP001295463">
    <property type="component" value="Chromosome"/>
</dbReference>
<protein>
    <submittedName>
        <fullName evidence="10">Transport ATP-binding protein CydC</fullName>
    </submittedName>
</protein>
<reference evidence="10 11" key="1">
    <citation type="submission" date="2022-03" db="EMBL/GenBank/DDBJ databases">
        <authorList>
            <person name="Koch H."/>
        </authorList>
    </citation>
    <scope>NUCLEOTIDE SEQUENCE [LARGE SCALE GENOMIC DNA]</scope>
    <source>
        <strain evidence="10 11">G1</strain>
    </source>
</reference>
<dbReference type="InterPro" id="IPR011527">
    <property type="entry name" value="ABC1_TM_dom"/>
</dbReference>
<dbReference type="PROSITE" id="PS50929">
    <property type="entry name" value="ABC_TM1F"/>
    <property type="match status" value="1"/>
</dbReference>
<dbReference type="Pfam" id="PF00664">
    <property type="entry name" value="ABC_membrane"/>
    <property type="match status" value="1"/>
</dbReference>
<feature type="domain" description="ABC transporter" evidence="8">
    <location>
        <begin position="338"/>
        <end position="554"/>
    </location>
</feature>
<keyword evidence="6 7" id="KW-0472">Membrane</keyword>
<dbReference type="SUPFAM" id="SSF90123">
    <property type="entry name" value="ABC transporter transmembrane region"/>
    <property type="match status" value="1"/>
</dbReference>
<evidence type="ECO:0000313" key="11">
    <source>
        <dbReference type="Proteomes" id="UP001295463"/>
    </source>
</evidence>
<feature type="transmembrane region" description="Helical" evidence="7">
    <location>
        <begin position="132"/>
        <end position="156"/>
    </location>
</feature>
<evidence type="ECO:0000259" key="8">
    <source>
        <dbReference type="PROSITE" id="PS50893"/>
    </source>
</evidence>
<dbReference type="PANTHER" id="PTHR43394">
    <property type="entry name" value="ATP-DEPENDENT PERMEASE MDL1, MITOCHONDRIAL"/>
    <property type="match status" value="1"/>
</dbReference>
<feature type="transmembrane region" description="Helical" evidence="7">
    <location>
        <begin position="162"/>
        <end position="180"/>
    </location>
</feature>
<evidence type="ECO:0000256" key="7">
    <source>
        <dbReference type="SAM" id="Phobius"/>
    </source>
</evidence>
<evidence type="ECO:0000256" key="2">
    <source>
        <dbReference type="ARBA" id="ARBA00022692"/>
    </source>
</evidence>
<evidence type="ECO:0000256" key="4">
    <source>
        <dbReference type="ARBA" id="ARBA00022840"/>
    </source>
</evidence>
<dbReference type="EMBL" id="OW150024">
    <property type="protein sequence ID" value="CAH2031737.1"/>
    <property type="molecule type" value="Genomic_DNA"/>
</dbReference>
<dbReference type="PROSITE" id="PS50893">
    <property type="entry name" value="ABC_TRANSPORTER_2"/>
    <property type="match status" value="1"/>
</dbReference>
<dbReference type="InterPro" id="IPR039421">
    <property type="entry name" value="Type_1_exporter"/>
</dbReference>
<dbReference type="InterPro" id="IPR014223">
    <property type="entry name" value="ABC_CydC/D"/>
</dbReference>